<dbReference type="EMBL" id="CALNXI010000233">
    <property type="protein sequence ID" value="CAH3022775.1"/>
    <property type="molecule type" value="Genomic_DNA"/>
</dbReference>
<proteinExistence type="predicted"/>
<dbReference type="Proteomes" id="UP001159427">
    <property type="component" value="Unassembled WGS sequence"/>
</dbReference>
<accession>A0ABN8LZM9</accession>
<evidence type="ECO:0000256" key="1">
    <source>
        <dbReference type="SAM" id="Phobius"/>
    </source>
</evidence>
<keyword evidence="3" id="KW-1185">Reference proteome</keyword>
<comment type="caution">
    <text evidence="2">The sequence shown here is derived from an EMBL/GenBank/DDBJ whole genome shotgun (WGS) entry which is preliminary data.</text>
</comment>
<evidence type="ECO:0000313" key="3">
    <source>
        <dbReference type="Proteomes" id="UP001159427"/>
    </source>
</evidence>
<sequence>MDVLAQCSNLLVMGAVLFSTYAASYNRRFQYSKMAITNAIDAKVKRMKRYVDNIIAKVKQPQKQFSERVRKERHEVYLCSWFKTAQVQVLLKVGVKNEKYYSYTSFLMLCCLKDFFYMLCYFNLVKIGTMYPSLTIKGEKMIRDYCDIVNMCMLHFSILKYALKLLGCQNTTARGSRYCSQHCATAVTFLDDSDESNNPQMTRQ</sequence>
<keyword evidence="1" id="KW-0472">Membrane</keyword>
<keyword evidence="1" id="KW-1133">Transmembrane helix</keyword>
<protein>
    <submittedName>
        <fullName evidence="2">Uncharacterized protein</fullName>
    </submittedName>
</protein>
<keyword evidence="1" id="KW-0812">Transmembrane</keyword>
<gene>
    <name evidence="2" type="ORF">PEVE_00016829</name>
</gene>
<evidence type="ECO:0000313" key="2">
    <source>
        <dbReference type="EMBL" id="CAH3022775.1"/>
    </source>
</evidence>
<feature type="transmembrane region" description="Helical" evidence="1">
    <location>
        <begin position="100"/>
        <end position="124"/>
    </location>
</feature>
<reference evidence="2 3" key="1">
    <citation type="submission" date="2022-05" db="EMBL/GenBank/DDBJ databases">
        <authorList>
            <consortium name="Genoscope - CEA"/>
            <person name="William W."/>
        </authorList>
    </citation>
    <scope>NUCLEOTIDE SEQUENCE [LARGE SCALE GENOMIC DNA]</scope>
</reference>
<name>A0ABN8LZM9_9CNID</name>
<organism evidence="2 3">
    <name type="scientific">Porites evermanni</name>
    <dbReference type="NCBI Taxonomy" id="104178"/>
    <lineage>
        <taxon>Eukaryota</taxon>
        <taxon>Metazoa</taxon>
        <taxon>Cnidaria</taxon>
        <taxon>Anthozoa</taxon>
        <taxon>Hexacorallia</taxon>
        <taxon>Scleractinia</taxon>
        <taxon>Fungiina</taxon>
        <taxon>Poritidae</taxon>
        <taxon>Porites</taxon>
    </lineage>
</organism>